<evidence type="ECO:0000256" key="4">
    <source>
        <dbReference type="ARBA" id="ARBA00017468"/>
    </source>
</evidence>
<evidence type="ECO:0000256" key="7">
    <source>
        <dbReference type="ARBA" id="ARBA00022824"/>
    </source>
</evidence>
<reference evidence="9 10" key="1">
    <citation type="journal article" date="2019" name="J. Hered.">
        <title>An Improved Genome Assembly for Drosophila navojoa, the Basal Species in the mojavensis Cluster.</title>
        <authorList>
            <person name="Vanderlinde T."/>
            <person name="Dupim E.G."/>
            <person name="Nazario-Yepiz N.O."/>
            <person name="Carvalho A.B."/>
        </authorList>
    </citation>
    <scope>NUCLEOTIDE SEQUENCE [LARGE SCALE GENOMIC DNA]</scope>
    <source>
        <strain evidence="9">Navoj_Jal97</strain>
        <tissue evidence="9">Whole organism</tissue>
    </source>
</reference>
<evidence type="ECO:0000313" key="10">
    <source>
        <dbReference type="Proteomes" id="UP000295192"/>
    </source>
</evidence>
<dbReference type="Gene3D" id="3.40.50.2000">
    <property type="entry name" value="Glycogen Phosphorylase B"/>
    <property type="match status" value="1"/>
</dbReference>
<dbReference type="STRING" id="7232.A0A484BKS6"/>
<dbReference type="EMBL" id="LSRL02000025">
    <property type="protein sequence ID" value="TDG49274.1"/>
    <property type="molecule type" value="Genomic_DNA"/>
</dbReference>
<keyword evidence="5" id="KW-0328">Glycosyltransferase</keyword>
<dbReference type="PANTHER" id="PTHR12867:SF6">
    <property type="entry name" value="N-ACETYLGLUCOSAMINYLDIPHOSPHODOLICHOL N-ACETYLGLUCOSAMINYLTRANSFERASE"/>
    <property type="match status" value="1"/>
</dbReference>
<evidence type="ECO:0000256" key="3">
    <source>
        <dbReference type="ARBA" id="ARBA00012614"/>
    </source>
</evidence>
<comment type="caution">
    <text evidence="9">The sequence shown here is derived from an EMBL/GenBank/DDBJ whole genome shotgun (WGS) entry which is preliminary data.</text>
</comment>
<comment type="similarity">
    <text evidence="2">Belongs to the glycosyltransferase 28 family.</text>
</comment>
<keyword evidence="10" id="KW-1185">Reference proteome</keyword>
<dbReference type="InterPro" id="IPR039042">
    <property type="entry name" value="Alg13-like"/>
</dbReference>
<evidence type="ECO:0000256" key="2">
    <source>
        <dbReference type="ARBA" id="ARBA00006962"/>
    </source>
</evidence>
<dbReference type="InterPro" id="IPR007235">
    <property type="entry name" value="Glyco_trans_28_C"/>
</dbReference>
<dbReference type="Proteomes" id="UP000295192">
    <property type="component" value="Unassembled WGS sequence"/>
</dbReference>
<dbReference type="SUPFAM" id="SSF53756">
    <property type="entry name" value="UDP-Glycosyltransferase/glycogen phosphorylase"/>
    <property type="match status" value="1"/>
</dbReference>
<comment type="subcellular location">
    <subcellularLocation>
        <location evidence="1">Endoplasmic reticulum</location>
    </subcellularLocation>
</comment>
<proteinExistence type="inferred from homology"/>
<dbReference type="GO" id="GO:0004577">
    <property type="term" value="F:N-acetylglucosaminyldiphosphodolichol N-acetylglucosaminyltransferase activity"/>
    <property type="evidence" value="ECO:0007669"/>
    <property type="project" value="UniProtKB-EC"/>
</dbReference>
<dbReference type="KEGG" id="dnv:108659380"/>
<accession>A0A484BKS6</accession>
<evidence type="ECO:0000256" key="5">
    <source>
        <dbReference type="ARBA" id="ARBA00022676"/>
    </source>
</evidence>
<evidence type="ECO:0000313" key="9">
    <source>
        <dbReference type="EMBL" id="TDG49274.1"/>
    </source>
</evidence>
<dbReference type="OMA" id="QYKFRPN"/>
<dbReference type="EC" id="2.4.1.141" evidence="3"/>
<feature type="domain" description="Glycosyl transferase family 28 C-terminal" evidence="8">
    <location>
        <begin position="5"/>
        <end position="163"/>
    </location>
</feature>
<gene>
    <name evidence="9" type="ORF">AWZ03_004363</name>
</gene>
<name>A0A484BKS6_DRONA</name>
<evidence type="ECO:0000256" key="1">
    <source>
        <dbReference type="ARBA" id="ARBA00004240"/>
    </source>
</evidence>
<organism evidence="9 10">
    <name type="scientific">Drosophila navojoa</name>
    <name type="common">Fruit fly</name>
    <dbReference type="NCBI Taxonomy" id="7232"/>
    <lineage>
        <taxon>Eukaryota</taxon>
        <taxon>Metazoa</taxon>
        <taxon>Ecdysozoa</taxon>
        <taxon>Arthropoda</taxon>
        <taxon>Hexapoda</taxon>
        <taxon>Insecta</taxon>
        <taxon>Pterygota</taxon>
        <taxon>Neoptera</taxon>
        <taxon>Endopterygota</taxon>
        <taxon>Diptera</taxon>
        <taxon>Brachycera</taxon>
        <taxon>Muscomorpha</taxon>
        <taxon>Ephydroidea</taxon>
        <taxon>Drosophilidae</taxon>
        <taxon>Drosophila</taxon>
    </lineage>
</organism>
<dbReference type="GO" id="GO:0006488">
    <property type="term" value="P:dolichol-linked oligosaccharide biosynthetic process"/>
    <property type="evidence" value="ECO:0007669"/>
    <property type="project" value="InterPro"/>
</dbReference>
<dbReference type="OrthoDB" id="20273at2759"/>
<sequence>MHLIVVYVTVGTTKFDALINVVTSAPVLCALQKLKCQKLVLQHGNSTPVADSEIQLIHEKYGIQVDQYKFRPNAEDIQAADVIIGHAGAGTCMDILNNGKAGLIVVNDELMDNHQLELARQLASEQYLYYCKVNEVSTKLATLDFEALRPYEPATENMRKFIEALNELMSH</sequence>
<protein>
    <recommendedName>
        <fullName evidence="4">UDP-N-acetylglucosamine transferase subunit ALG13</fullName>
        <ecNumber evidence="3">2.4.1.141</ecNumber>
    </recommendedName>
</protein>
<keyword evidence="7" id="KW-0256">Endoplasmic reticulum</keyword>
<evidence type="ECO:0000256" key="6">
    <source>
        <dbReference type="ARBA" id="ARBA00022679"/>
    </source>
</evidence>
<dbReference type="GO" id="GO:0005783">
    <property type="term" value="C:endoplasmic reticulum"/>
    <property type="evidence" value="ECO:0007669"/>
    <property type="project" value="UniProtKB-SubCell"/>
</dbReference>
<keyword evidence="6" id="KW-0808">Transferase</keyword>
<dbReference type="PANTHER" id="PTHR12867">
    <property type="entry name" value="GLYCOSYL TRANSFERASE-RELATED"/>
    <property type="match status" value="1"/>
</dbReference>
<evidence type="ECO:0000259" key="8">
    <source>
        <dbReference type="Pfam" id="PF04101"/>
    </source>
</evidence>
<dbReference type="AlphaFoldDB" id="A0A484BKS6"/>
<dbReference type="Pfam" id="PF04101">
    <property type="entry name" value="Glyco_tran_28_C"/>
    <property type="match status" value="1"/>
</dbReference>